<evidence type="ECO:0000313" key="10">
    <source>
        <dbReference type="EMBL" id="QJC27315.1"/>
    </source>
</evidence>
<keyword evidence="4 8" id="KW-0031">Aminopeptidase</keyword>
<dbReference type="InterPro" id="IPR000819">
    <property type="entry name" value="Peptidase_M17_C"/>
</dbReference>
<dbReference type="Pfam" id="PF02789">
    <property type="entry name" value="Peptidase_M17_N"/>
    <property type="match status" value="1"/>
</dbReference>
<evidence type="ECO:0000256" key="8">
    <source>
        <dbReference type="HAMAP-Rule" id="MF_00181"/>
    </source>
</evidence>
<keyword evidence="6 8" id="KW-0378">Hydrolase</keyword>
<evidence type="ECO:0000256" key="2">
    <source>
        <dbReference type="ARBA" id="ARBA00000967"/>
    </source>
</evidence>
<feature type="binding site" evidence="8">
    <location>
        <position position="359"/>
    </location>
    <ligand>
        <name>Mn(2+)</name>
        <dbReference type="ChEBI" id="CHEBI:29035"/>
        <label>2</label>
    </ligand>
</feature>
<dbReference type="KEGG" id="aplt:ANPL_01025"/>
<dbReference type="InterPro" id="IPR023042">
    <property type="entry name" value="Peptidase_M17_leu_NH2_pept"/>
</dbReference>
<reference evidence="10 11" key="1">
    <citation type="journal article" date="2020" name="Pathogens">
        <title>First Whole Genome Sequence of Anaplasma platys, an Obligate Intracellular Rickettsial Pathogen of Dogs.</title>
        <authorList>
            <person name="Llanes A."/>
            <person name="Rajeev S."/>
        </authorList>
    </citation>
    <scope>NUCLEOTIDE SEQUENCE [LARGE SCALE GENOMIC DNA]</scope>
    <source>
        <strain evidence="10 11">S3</strain>
    </source>
</reference>
<dbReference type="InterPro" id="IPR043472">
    <property type="entry name" value="Macro_dom-like"/>
</dbReference>
<keyword evidence="8" id="KW-0479">Metal-binding</keyword>
<dbReference type="PROSITE" id="PS00631">
    <property type="entry name" value="CYTOSOL_AP"/>
    <property type="match status" value="1"/>
</dbReference>
<dbReference type="Gene3D" id="3.40.220.10">
    <property type="entry name" value="Leucine Aminopeptidase, subunit E, domain 1"/>
    <property type="match status" value="1"/>
</dbReference>
<feature type="binding site" evidence="8">
    <location>
        <position position="280"/>
    </location>
    <ligand>
        <name>Mn(2+)</name>
        <dbReference type="ChEBI" id="CHEBI:29035"/>
        <label>1</label>
    </ligand>
</feature>
<comment type="subcellular location">
    <subcellularLocation>
        <location evidence="8">Cytoplasm</location>
    </subcellularLocation>
</comment>
<dbReference type="Pfam" id="PF00883">
    <property type="entry name" value="Peptidase_M17"/>
    <property type="match status" value="1"/>
</dbReference>
<feature type="domain" description="Cytosol aminopeptidase" evidence="9">
    <location>
        <begin position="355"/>
        <end position="362"/>
    </location>
</feature>
<dbReference type="GO" id="GO:0005737">
    <property type="term" value="C:cytoplasm"/>
    <property type="evidence" value="ECO:0007669"/>
    <property type="project" value="UniProtKB-SubCell"/>
</dbReference>
<dbReference type="EMBL" id="CP046391">
    <property type="protein sequence ID" value="QJC27315.1"/>
    <property type="molecule type" value="Genomic_DNA"/>
</dbReference>
<evidence type="ECO:0000256" key="7">
    <source>
        <dbReference type="ARBA" id="ARBA00023211"/>
    </source>
</evidence>
<dbReference type="SUPFAM" id="SSF52949">
    <property type="entry name" value="Macro domain-like"/>
    <property type="match status" value="1"/>
</dbReference>
<feature type="binding site" evidence="8">
    <location>
        <position position="357"/>
    </location>
    <ligand>
        <name>Mn(2+)</name>
        <dbReference type="ChEBI" id="CHEBI:29035"/>
        <label>1</label>
    </ligand>
</feature>
<feature type="active site" evidence="8">
    <location>
        <position position="287"/>
    </location>
</feature>
<dbReference type="InterPro" id="IPR011356">
    <property type="entry name" value="Leucine_aapep/pepB"/>
</dbReference>
<comment type="cofactor">
    <cofactor evidence="8">
        <name>Mn(2+)</name>
        <dbReference type="ChEBI" id="CHEBI:29035"/>
    </cofactor>
    <text evidence="8">Binds 2 manganese ions per subunit.</text>
</comment>
<dbReference type="GO" id="GO:0006508">
    <property type="term" value="P:proteolysis"/>
    <property type="evidence" value="ECO:0007669"/>
    <property type="project" value="UniProtKB-KW"/>
</dbReference>
<evidence type="ECO:0000256" key="4">
    <source>
        <dbReference type="ARBA" id="ARBA00022438"/>
    </source>
</evidence>
<feature type="binding site" evidence="8">
    <location>
        <position position="298"/>
    </location>
    <ligand>
        <name>Mn(2+)</name>
        <dbReference type="ChEBI" id="CHEBI:29035"/>
        <label>2</label>
    </ligand>
</feature>
<dbReference type="AlphaFoldDB" id="A0A858PXK7"/>
<feature type="binding site" evidence="8">
    <location>
        <position position="280"/>
    </location>
    <ligand>
        <name>Mn(2+)</name>
        <dbReference type="ChEBI" id="CHEBI:29035"/>
        <label>2</label>
    </ligand>
</feature>
<evidence type="ECO:0000256" key="1">
    <source>
        <dbReference type="ARBA" id="ARBA00000135"/>
    </source>
</evidence>
<dbReference type="GO" id="GO:0070006">
    <property type="term" value="F:metalloaminopeptidase activity"/>
    <property type="evidence" value="ECO:0007669"/>
    <property type="project" value="InterPro"/>
</dbReference>
<keyword evidence="7 8" id="KW-0464">Manganese</keyword>
<dbReference type="Proteomes" id="UP000500930">
    <property type="component" value="Chromosome"/>
</dbReference>
<comment type="catalytic activity">
    <reaction evidence="1 8">
        <text>Release of an N-terminal amino acid, Xaa-|-Yaa-, in which Xaa is preferably Leu, but may be other amino acids including Pro although not Arg or Lys, and Yaa may be Pro. Amino acid amides and methyl esters are also readily hydrolyzed, but rates on arylamides are exceedingly low.</text>
        <dbReference type="EC" id="3.4.11.1"/>
    </reaction>
</comment>
<evidence type="ECO:0000313" key="11">
    <source>
        <dbReference type="Proteomes" id="UP000500930"/>
    </source>
</evidence>
<feature type="active site" evidence="8">
    <location>
        <position position="361"/>
    </location>
</feature>
<organism evidence="10 11">
    <name type="scientific">Anaplasma platys</name>
    <dbReference type="NCBI Taxonomy" id="949"/>
    <lineage>
        <taxon>Bacteria</taxon>
        <taxon>Pseudomonadati</taxon>
        <taxon>Pseudomonadota</taxon>
        <taxon>Alphaproteobacteria</taxon>
        <taxon>Rickettsiales</taxon>
        <taxon>Anaplasmataceae</taxon>
        <taxon>Anaplasma</taxon>
    </lineage>
</organism>
<feature type="binding site" evidence="8">
    <location>
        <position position="359"/>
    </location>
    <ligand>
        <name>Mn(2+)</name>
        <dbReference type="ChEBI" id="CHEBI:29035"/>
        <label>1</label>
    </ligand>
</feature>
<dbReference type="PANTHER" id="PTHR11963:SF23">
    <property type="entry name" value="CYTOSOL AMINOPEPTIDASE"/>
    <property type="match status" value="1"/>
</dbReference>
<dbReference type="NCBIfam" id="NF002075">
    <property type="entry name" value="PRK00913.2-2"/>
    <property type="match status" value="1"/>
</dbReference>
<dbReference type="EC" id="3.4.11.10" evidence="8"/>
<evidence type="ECO:0000259" key="9">
    <source>
        <dbReference type="PROSITE" id="PS00631"/>
    </source>
</evidence>
<keyword evidence="5 8" id="KW-0645">Protease</keyword>
<dbReference type="PANTHER" id="PTHR11963">
    <property type="entry name" value="LEUCINE AMINOPEPTIDASE-RELATED"/>
    <property type="match status" value="1"/>
</dbReference>
<dbReference type="HAMAP" id="MF_00181">
    <property type="entry name" value="Cytosol_peptidase_M17"/>
    <property type="match status" value="1"/>
</dbReference>
<sequence>MKLEWQPYFANGGFMASISFFGLASGVSALPKTAVLVVGVFKGGNTLEDGGVLHSQEAKAVLAAKEASLFTGEFASSMPVILASESRTVLLMGLGEKSDTISDHNKAMELGGAIYARLEEIKAAKAVIIPPQGIESRLAYGAMLGSFNFNKYFKSKKSEHEAKVEEITLAVAGDLAAVKSDFELLKTEGESVFFTRSLVSEPANVLYPEEYAHRIRDELTPLGAKVEILNEEQMRSAGMMALLGVGQGSSKKSCLVVMRWDGDTKSKDTLAFVGKGVTFDTGGVSLKPSKGMWDMKYDMAGSAAVAGLMRALAARNAPVNAVGVVGLVENALGGNAQRPGDIVTSMSGQTIEVLNTDAEGRLLLADALWYTQKTFSPKYMVDLATLTGAIVVALGEGEYAGLFSNDDKLSEQLLASGKVTNEKLWRMPMGNAYDKMIDSPVADMKNIATDNRGADSITAAQFLQRFVNNVPWAHIDIAGMAWNSAGSKISPKGATGFGVMLLNKFVQLHCEGATDTATA</sequence>
<evidence type="ECO:0000256" key="5">
    <source>
        <dbReference type="ARBA" id="ARBA00022670"/>
    </source>
</evidence>
<comment type="similarity">
    <text evidence="3 8">Belongs to the peptidase M17 family.</text>
</comment>
<feature type="binding site" evidence="8">
    <location>
        <position position="275"/>
    </location>
    <ligand>
        <name>Mn(2+)</name>
        <dbReference type="ChEBI" id="CHEBI:29035"/>
        <label>2</label>
    </ligand>
</feature>
<dbReference type="PRINTS" id="PR00481">
    <property type="entry name" value="LAMNOPPTDASE"/>
</dbReference>
<keyword evidence="11" id="KW-1185">Reference proteome</keyword>
<dbReference type="InterPro" id="IPR008283">
    <property type="entry name" value="Peptidase_M17_N"/>
</dbReference>
<evidence type="ECO:0000256" key="3">
    <source>
        <dbReference type="ARBA" id="ARBA00009528"/>
    </source>
</evidence>
<gene>
    <name evidence="8" type="primary">pepA</name>
    <name evidence="10" type="ORF">ANPL_01025</name>
</gene>
<name>A0A858PXK7_9RICK</name>
<accession>A0A858PXK7</accession>
<dbReference type="GO" id="GO:0030145">
    <property type="term" value="F:manganese ion binding"/>
    <property type="evidence" value="ECO:0007669"/>
    <property type="project" value="UniProtKB-UniRule"/>
</dbReference>
<dbReference type="SUPFAM" id="SSF53187">
    <property type="entry name" value="Zn-dependent exopeptidases"/>
    <property type="match status" value="1"/>
</dbReference>
<comment type="catalytic activity">
    <reaction evidence="2 8">
        <text>Release of an N-terminal amino acid, preferentially leucine, but not glutamic or aspartic acids.</text>
        <dbReference type="EC" id="3.4.11.10"/>
    </reaction>
</comment>
<dbReference type="Gene3D" id="3.40.630.10">
    <property type="entry name" value="Zn peptidases"/>
    <property type="match status" value="1"/>
</dbReference>
<dbReference type="CDD" id="cd00433">
    <property type="entry name" value="Peptidase_M17"/>
    <property type="match status" value="1"/>
</dbReference>
<dbReference type="EC" id="3.4.11.1" evidence="8"/>
<evidence type="ECO:0000256" key="6">
    <source>
        <dbReference type="ARBA" id="ARBA00022801"/>
    </source>
</evidence>
<protein>
    <recommendedName>
        <fullName evidence="8">Probable cytosol aminopeptidase</fullName>
        <ecNumber evidence="8">3.4.11.1</ecNumber>
    </recommendedName>
    <alternativeName>
        <fullName evidence="8">Leucine aminopeptidase</fullName>
        <shortName evidence="8">LAP</shortName>
        <ecNumber evidence="8">3.4.11.10</ecNumber>
    </alternativeName>
    <alternativeName>
        <fullName evidence="8">Leucyl aminopeptidase</fullName>
    </alternativeName>
</protein>
<comment type="function">
    <text evidence="8">Presumably involved in the processing and regular turnover of intracellular proteins. Catalyzes the removal of unsubstituted N-terminal amino acids from various peptides.</text>
</comment>
<dbReference type="NCBIfam" id="NF002077">
    <property type="entry name" value="PRK00913.2-4"/>
    <property type="match status" value="1"/>
</dbReference>
<proteinExistence type="inferred from homology"/>
<keyword evidence="8" id="KW-0963">Cytoplasm</keyword>